<name>A0AAU8KXN1_9CAUD</name>
<evidence type="ECO:0000313" key="1">
    <source>
        <dbReference type="EMBL" id="XCN28232.1"/>
    </source>
</evidence>
<organism evidence="1">
    <name type="scientific">Pantoea phage Survivor</name>
    <dbReference type="NCBI Taxonomy" id="3232176"/>
    <lineage>
        <taxon>Viruses</taxon>
        <taxon>Duplodnaviria</taxon>
        <taxon>Heunggongvirae</taxon>
        <taxon>Uroviricota</taxon>
        <taxon>Caudoviricetes</taxon>
    </lineage>
</organism>
<sequence>MLDPRVVAILNLRKDDPKPHIYRIKKTRIEMFPSGSASKLTPEQFDILGVYIMEGGCGWKAALKTQDIQWGRFGGRTIDMLKQAITICGFNLKEVLWDEQIFYFGGINEKDD</sequence>
<reference evidence="1" key="1">
    <citation type="submission" date="2024-06" db="EMBL/GenBank/DDBJ databases">
        <authorList>
            <person name="Gannavaram S."/>
            <person name="Nemani S."/>
            <person name="Datta M."/>
            <person name="Picchiottino A."/>
            <person name="Mereddy A."/>
            <person name="Gannavaram N."/>
            <person name="Honeycutt C."/>
            <person name="Tran D."/>
            <person name="Choi K."/>
            <person name="Srinivasan K."/>
            <person name="Johnson A."/>
        </authorList>
    </citation>
    <scope>NUCLEOTIDE SEQUENCE</scope>
</reference>
<proteinExistence type="predicted"/>
<dbReference type="EMBL" id="PP885733">
    <property type="protein sequence ID" value="XCN28232.1"/>
    <property type="molecule type" value="Genomic_DNA"/>
</dbReference>
<protein>
    <submittedName>
        <fullName evidence="1">Uncharacterized protein</fullName>
    </submittedName>
</protein>
<accession>A0AAU8KXN1</accession>